<evidence type="ECO:0000256" key="6">
    <source>
        <dbReference type="SAM" id="Coils"/>
    </source>
</evidence>
<dbReference type="SMART" id="SM00382">
    <property type="entry name" value="AAA"/>
    <property type="match status" value="1"/>
</dbReference>
<feature type="coiled-coil region" evidence="6">
    <location>
        <begin position="1342"/>
        <end position="1404"/>
    </location>
</feature>
<dbReference type="Pfam" id="PF00004">
    <property type="entry name" value="AAA"/>
    <property type="match status" value="1"/>
</dbReference>
<keyword evidence="8" id="KW-0472">Membrane</keyword>
<evidence type="ECO:0000256" key="5">
    <source>
        <dbReference type="ARBA" id="ARBA00022946"/>
    </source>
</evidence>
<dbReference type="CDD" id="cd19501">
    <property type="entry name" value="RecA-like_FtsH"/>
    <property type="match status" value="1"/>
</dbReference>
<evidence type="ECO:0000256" key="1">
    <source>
        <dbReference type="ARBA" id="ARBA00010044"/>
    </source>
</evidence>
<accession>A0ABQ8EJS8</accession>
<dbReference type="Pfam" id="PF01434">
    <property type="entry name" value="Peptidase_M41"/>
    <property type="match status" value="1"/>
</dbReference>
<comment type="caution">
    <text evidence="10">The sequence shown here is derived from an EMBL/GenBank/DDBJ whole genome shotgun (WGS) entry which is preliminary data.</text>
</comment>
<evidence type="ECO:0000313" key="10">
    <source>
        <dbReference type="EMBL" id="KAH0941733.1"/>
    </source>
</evidence>
<evidence type="ECO:0000256" key="3">
    <source>
        <dbReference type="ARBA" id="ARBA00022670"/>
    </source>
</evidence>
<keyword evidence="11" id="KW-1185">Reference proteome</keyword>
<dbReference type="Gene3D" id="1.20.58.760">
    <property type="entry name" value="Peptidase M41"/>
    <property type="match status" value="1"/>
</dbReference>
<feature type="compositionally biased region" description="Basic and acidic residues" evidence="7">
    <location>
        <begin position="1247"/>
        <end position="1258"/>
    </location>
</feature>
<dbReference type="Gene3D" id="3.40.50.300">
    <property type="entry name" value="P-loop containing nucleotide triphosphate hydrolases"/>
    <property type="match status" value="1"/>
</dbReference>
<feature type="domain" description="SUN" evidence="9">
    <location>
        <begin position="1058"/>
        <end position="1219"/>
    </location>
</feature>
<evidence type="ECO:0000256" key="2">
    <source>
        <dbReference type="ARBA" id="ARBA00010550"/>
    </source>
</evidence>
<evidence type="ECO:0000256" key="8">
    <source>
        <dbReference type="SAM" id="Phobius"/>
    </source>
</evidence>
<dbReference type="Proteomes" id="UP000824890">
    <property type="component" value="Unassembled WGS sequence"/>
</dbReference>
<feature type="transmembrane region" description="Helical" evidence="8">
    <location>
        <begin position="275"/>
        <end position="308"/>
    </location>
</feature>
<dbReference type="InterPro" id="IPR027417">
    <property type="entry name" value="P-loop_NTPase"/>
</dbReference>
<dbReference type="InterPro" id="IPR008979">
    <property type="entry name" value="Galactose-bd-like_sf"/>
</dbReference>
<evidence type="ECO:0000313" key="11">
    <source>
        <dbReference type="Proteomes" id="UP000824890"/>
    </source>
</evidence>
<dbReference type="SUPFAM" id="SSF140990">
    <property type="entry name" value="FtsH protease domain-like"/>
    <property type="match status" value="1"/>
</dbReference>
<name>A0ABQ8EJS8_BRANA</name>
<comment type="similarity">
    <text evidence="1">In the C-terminal section; belongs to the peptidase M41 family.</text>
</comment>
<dbReference type="Gene3D" id="1.10.8.60">
    <property type="match status" value="1"/>
</dbReference>
<dbReference type="InterPro" id="IPR003959">
    <property type="entry name" value="ATPase_AAA_core"/>
</dbReference>
<dbReference type="Pfam" id="PF17862">
    <property type="entry name" value="AAA_lid_3"/>
    <property type="match status" value="1"/>
</dbReference>
<keyword evidence="3" id="KW-0645">Protease</keyword>
<dbReference type="SUPFAM" id="SSF49785">
    <property type="entry name" value="Galactose-binding domain-like"/>
    <property type="match status" value="1"/>
</dbReference>
<dbReference type="Gene3D" id="2.60.120.260">
    <property type="entry name" value="Galactose-binding domain-like"/>
    <property type="match status" value="1"/>
</dbReference>
<dbReference type="PANTHER" id="PTHR23076">
    <property type="entry name" value="METALLOPROTEASE M41 FTSH"/>
    <property type="match status" value="1"/>
</dbReference>
<reference evidence="10 11" key="1">
    <citation type="submission" date="2021-05" db="EMBL/GenBank/DDBJ databases">
        <title>Genome Assembly of Synthetic Allotetraploid Brassica napus Reveals Homoeologous Exchanges between Subgenomes.</title>
        <authorList>
            <person name="Davis J.T."/>
        </authorList>
    </citation>
    <scope>NUCLEOTIDE SEQUENCE [LARGE SCALE GENOMIC DNA]</scope>
    <source>
        <strain evidence="11">cv. Da-Ae</strain>
        <tissue evidence="10">Seedling</tissue>
    </source>
</reference>
<dbReference type="InterPro" id="IPR041569">
    <property type="entry name" value="AAA_lid_3"/>
</dbReference>
<dbReference type="InterPro" id="IPR037219">
    <property type="entry name" value="Peptidase_M41-like"/>
</dbReference>
<evidence type="ECO:0000256" key="7">
    <source>
        <dbReference type="SAM" id="MobiDB-lite"/>
    </source>
</evidence>
<keyword evidence="4" id="KW-0378">Hydrolase</keyword>
<keyword evidence="8" id="KW-1133">Transmembrane helix</keyword>
<evidence type="ECO:0000256" key="4">
    <source>
        <dbReference type="ARBA" id="ARBA00022801"/>
    </source>
</evidence>
<keyword evidence="5" id="KW-0809">Transit peptide</keyword>
<protein>
    <recommendedName>
        <fullName evidence="9">SUN domain-containing protein</fullName>
    </recommendedName>
</protein>
<dbReference type="Pfam" id="PF07738">
    <property type="entry name" value="Sad1_UNC"/>
    <property type="match status" value="1"/>
</dbReference>
<keyword evidence="6" id="KW-0175">Coiled coil</keyword>
<dbReference type="EMBL" id="JAGKQM010000001">
    <property type="protein sequence ID" value="KAH0941733.1"/>
    <property type="molecule type" value="Genomic_DNA"/>
</dbReference>
<dbReference type="PANTHER" id="PTHR23076:SF111">
    <property type="entry name" value="INACTIVE ATP-DEPENDENT ZINC METALLOPROTEASE FTSHI 1, CHLOROPLASTIC-RELATED"/>
    <property type="match status" value="1"/>
</dbReference>
<feature type="region of interest" description="Disordered" evidence="7">
    <location>
        <begin position="1247"/>
        <end position="1271"/>
    </location>
</feature>
<evidence type="ECO:0000259" key="9">
    <source>
        <dbReference type="PROSITE" id="PS51469"/>
    </source>
</evidence>
<dbReference type="PROSITE" id="PS51469">
    <property type="entry name" value="SUN"/>
    <property type="match status" value="1"/>
</dbReference>
<comment type="similarity">
    <text evidence="2">In the N-terminal section; belongs to the AAA ATPase family.</text>
</comment>
<organism evidence="10 11">
    <name type="scientific">Brassica napus</name>
    <name type="common">Rape</name>
    <dbReference type="NCBI Taxonomy" id="3708"/>
    <lineage>
        <taxon>Eukaryota</taxon>
        <taxon>Viridiplantae</taxon>
        <taxon>Streptophyta</taxon>
        <taxon>Embryophyta</taxon>
        <taxon>Tracheophyta</taxon>
        <taxon>Spermatophyta</taxon>
        <taxon>Magnoliopsida</taxon>
        <taxon>eudicotyledons</taxon>
        <taxon>Gunneridae</taxon>
        <taxon>Pentapetalae</taxon>
        <taxon>rosids</taxon>
        <taxon>malvids</taxon>
        <taxon>Brassicales</taxon>
        <taxon>Brassicaceae</taxon>
        <taxon>Brassiceae</taxon>
        <taxon>Brassica</taxon>
    </lineage>
</organism>
<proteinExistence type="inferred from homology"/>
<dbReference type="SUPFAM" id="SSF52540">
    <property type="entry name" value="P-loop containing nucleoside triphosphate hydrolases"/>
    <property type="match status" value="1"/>
</dbReference>
<keyword evidence="8" id="KW-0812">Transmembrane</keyword>
<gene>
    <name evidence="10" type="ORF">HID58_001370</name>
</gene>
<sequence length="1455" mass="162745">MASVSTVFSLGFRSPENPKKSICRHSTASKTRWRAPILRRSFTILCELKPGPSPSNPAGDDFVTRVLKENPSQVEPRYRVNGKLYNPKEREGLSKGGEARRGAFEFIKRKTEKEKSEDVNESVYLSDILREYKGKLYVPEQVFGQELSEEEEFEKSVKELPKMSLEDFRKAMENDKVKLLTSKEEASGVSYSGGYRDFIVDLKEIPGVKSLQRTKWSMRLGVGEAQALLKEYSGPQYEVESNTMTSWVGKVTDFPNPVASSISSRVMVELGMVTAVIAASAAVVGGFLASAVFAVTSFAFVTTVYVVWPIVKPFLKLFIGVFVGAIERSWEYIADVLADGGIFSRISDFYTFGGMSSSVEMLKPILLVVMTMVLLVRFTLSRRPKNFRKWDLWQGIAFSQSKAEARVDGSTGVKFGDVAGIDEAVDELQELVKYLKNPDLFDKMGIKPPHGVLLEGPPGCGKTLVAKAIAGEAGVPFYQMAGSEFVEVLVGVGSARIRDLFKRAKVNKPSVIFIDEIDALATRRQGIFKENSDQSYNAATQERETTLNQLLIELDGFDTGKGVIFLGATNRRDLLDPALLRPGRFDRKIRIRPPNAKGRLDILKIHASKVKMSDSVDLSSYASNLPGWSGAKLAQLVQEAALVAVRKTHSSILQSDMDDAVDRLTVGPTRIGLELGHEGQCRRATTEVGVAITSHLLLRYEDAKIERCDRISIIPRGQTLSQVVFHRLDDESYMFGRRPQLLHRLQVLLGARAAEEVIYGSDTSKASVDYLSDASWLARKILTIWNLENPMVIHGEPPPWRKRAQFVGPRLDFEGSLYDDYDLVEPPINFNMDDEVAERSEELISQMYNKTVALLKQNQTALLKTVKVLLNQKEISGEAIDFILDHYPPETRLDSLLQEQNPGSLPFVPEHLRRESDEFVLVNHSTDVNASVPLSDHTHQCMFSLILLPRALFSVSPDTSHTANNLYICVCTHDTDSYTADGSLSKVLNSTSSVDSVFPQATGKEKNYCLLRKGQLQDVYEHVLSNNALLICKIVIPEGRGKHKTLDRVKDKSLIANGPGVPSQLSNATHYRLEPDGTGYNYASAMKGAKVVDQNKEAKGASNVLGKDHDKYLRNPCSVSKKYVVIELAEETLVDTVRVANFEHYSSNLKEFSLSGSLSYPTDTWTHAGRFVAANAKQVQTFRLQEPKWLRYLKLSLISHYGSEFYCTLSVVEVFGIDALEQMVEDLFVGSETLPSKPALLELNHEEKAADERQDGEVKSNATDQIGKETDGQKKKDVVVKTINIVGDKKYEVREKHNVLKLLMQKVKLIEMNLSVVEDSVKGMNEKEAEVSLEMKRTLMLVERSKAEIKEITEWKEKMEKELRDLELWKTLVVSRVESLARGNNALRLDVEKIEREQANLESKELGVLLISLFLVFLATIRLLSRRLWAFLGLSFTDKMGSLWPDSGGETFNNV</sequence>
<dbReference type="InterPro" id="IPR003593">
    <property type="entry name" value="AAA+_ATPase"/>
</dbReference>
<dbReference type="InterPro" id="IPR000642">
    <property type="entry name" value="Peptidase_M41"/>
</dbReference>
<dbReference type="InterPro" id="IPR012919">
    <property type="entry name" value="SUN_dom"/>
</dbReference>